<accession>L0R695</accession>
<dbReference type="STRING" id="1121451.DESAM_10233"/>
<evidence type="ECO:0000313" key="3">
    <source>
        <dbReference type="EMBL" id="CCO22214.1"/>
    </source>
</evidence>
<gene>
    <name evidence="3" type="ORF">DESAM_10233</name>
</gene>
<keyword evidence="2" id="KW-0812">Transmembrane</keyword>
<dbReference type="AlphaFoldDB" id="L0R695"/>
<dbReference type="RefSeq" id="WP_015334824.1">
    <property type="nucleotide sequence ID" value="NC_020055.1"/>
</dbReference>
<feature type="transmembrane region" description="Helical" evidence="2">
    <location>
        <begin position="14"/>
        <end position="33"/>
    </location>
</feature>
<dbReference type="Pfam" id="PF10805">
    <property type="entry name" value="DUF2730"/>
    <property type="match status" value="1"/>
</dbReference>
<dbReference type="HOGENOM" id="CLU_1822255_0_0_7"/>
<dbReference type="InterPro" id="IPR020269">
    <property type="entry name" value="Phage_Mu_Releasin"/>
</dbReference>
<protein>
    <submittedName>
        <fullName evidence="3">Uncharacterized protein</fullName>
    </submittedName>
</protein>
<dbReference type="OrthoDB" id="5459852at2"/>
<dbReference type="Proteomes" id="UP000010808">
    <property type="component" value="Chromosome"/>
</dbReference>
<dbReference type="KEGG" id="dhy:DESAM_10233"/>
<feature type="coiled-coil region" evidence="1">
    <location>
        <begin position="58"/>
        <end position="122"/>
    </location>
</feature>
<evidence type="ECO:0000256" key="1">
    <source>
        <dbReference type="SAM" id="Coils"/>
    </source>
</evidence>
<evidence type="ECO:0000256" key="2">
    <source>
        <dbReference type="SAM" id="Phobius"/>
    </source>
</evidence>
<keyword evidence="4" id="KW-1185">Reference proteome</keyword>
<sequence length="141" mass="16355">MSSEAHFIDELRPWVPLVIVVSQFVFGWILWALQKSFVSTKCCKKCRDSITEKIDEISKNYKKNISSLTETIDNLDDRVAINEERLKSQPTQEQFATLNISMEKLSGEMNVLAERIDGMKDSQRALKELVIRVDTFLREQK</sequence>
<organism evidence="3 4">
    <name type="scientific">Maridesulfovibrio hydrothermalis AM13 = DSM 14728</name>
    <dbReference type="NCBI Taxonomy" id="1121451"/>
    <lineage>
        <taxon>Bacteria</taxon>
        <taxon>Pseudomonadati</taxon>
        <taxon>Thermodesulfobacteriota</taxon>
        <taxon>Desulfovibrionia</taxon>
        <taxon>Desulfovibrionales</taxon>
        <taxon>Desulfovibrionaceae</taxon>
        <taxon>Maridesulfovibrio</taxon>
    </lineage>
</organism>
<evidence type="ECO:0000313" key="4">
    <source>
        <dbReference type="Proteomes" id="UP000010808"/>
    </source>
</evidence>
<keyword evidence="1" id="KW-0175">Coiled coil</keyword>
<name>L0R695_9BACT</name>
<keyword evidence="2" id="KW-0472">Membrane</keyword>
<reference evidence="3 4" key="1">
    <citation type="submission" date="2012-10" db="EMBL/GenBank/DDBJ databases">
        <authorList>
            <person name="Genoscope - CEA"/>
        </authorList>
    </citation>
    <scope>NUCLEOTIDE SEQUENCE [LARGE SCALE GENOMIC DNA]</scope>
    <source>
        <strain evidence="4">AM13 / DSM 14728</strain>
    </source>
</reference>
<dbReference type="EMBL" id="FO203522">
    <property type="protein sequence ID" value="CCO22214.1"/>
    <property type="molecule type" value="Genomic_DNA"/>
</dbReference>
<dbReference type="PATRIC" id="fig|1121451.3.peg.217"/>
<keyword evidence="2" id="KW-1133">Transmembrane helix</keyword>
<proteinExistence type="predicted"/>